<evidence type="ECO:0000259" key="5">
    <source>
        <dbReference type="PROSITE" id="PS50943"/>
    </source>
</evidence>
<accession>A0A5J4RLQ0</accession>
<keyword evidence="1" id="KW-0805">Transcription regulation</keyword>
<dbReference type="InterPro" id="IPR010982">
    <property type="entry name" value="Lambda_DNA-bd_dom_sf"/>
</dbReference>
<dbReference type="Gene3D" id="1.10.260.40">
    <property type="entry name" value="lambda repressor-like DNA-binding domains"/>
    <property type="match status" value="1"/>
</dbReference>
<keyword evidence="2" id="KW-0238">DNA-binding</keyword>
<dbReference type="PROSITE" id="PS50943">
    <property type="entry name" value="HTH_CROC1"/>
    <property type="match status" value="1"/>
</dbReference>
<feature type="coiled-coil region" evidence="4">
    <location>
        <begin position="14"/>
        <end position="71"/>
    </location>
</feature>
<evidence type="ECO:0000256" key="1">
    <source>
        <dbReference type="ARBA" id="ARBA00023015"/>
    </source>
</evidence>
<dbReference type="GO" id="GO:0005829">
    <property type="term" value="C:cytosol"/>
    <property type="evidence" value="ECO:0007669"/>
    <property type="project" value="TreeGrafter"/>
</dbReference>
<dbReference type="SMART" id="SM00530">
    <property type="entry name" value="HTH_XRE"/>
    <property type="match status" value="1"/>
</dbReference>
<evidence type="ECO:0000256" key="2">
    <source>
        <dbReference type="ARBA" id="ARBA00023125"/>
    </source>
</evidence>
<gene>
    <name evidence="6" type="ORF">EZS27_017183</name>
</gene>
<feature type="domain" description="HTH cro/C1-type" evidence="5">
    <location>
        <begin position="14"/>
        <end position="68"/>
    </location>
</feature>
<dbReference type="CDD" id="cd00093">
    <property type="entry name" value="HTH_XRE"/>
    <property type="match status" value="1"/>
</dbReference>
<protein>
    <submittedName>
        <fullName evidence="6">HTH-type transcriptional regulator SutR</fullName>
    </submittedName>
</protein>
<dbReference type="PANTHER" id="PTHR46797">
    <property type="entry name" value="HTH-TYPE TRANSCRIPTIONAL REGULATOR"/>
    <property type="match status" value="1"/>
</dbReference>
<evidence type="ECO:0000313" key="6">
    <source>
        <dbReference type="EMBL" id="KAA6334494.1"/>
    </source>
</evidence>
<dbReference type="GO" id="GO:0003677">
    <property type="term" value="F:DNA binding"/>
    <property type="evidence" value="ECO:0007669"/>
    <property type="project" value="UniProtKB-KW"/>
</dbReference>
<dbReference type="Pfam" id="PF01381">
    <property type="entry name" value="HTH_3"/>
    <property type="match status" value="1"/>
</dbReference>
<sequence length="71" mass="8248">MSSKSILEIFGENIQKYRKEKQISQEKLAELAGVHRTYVGMIERAEKNITLRNMEKIAKALNVEIKDLLEK</sequence>
<dbReference type="PANTHER" id="PTHR46797:SF23">
    <property type="entry name" value="HTH-TYPE TRANSCRIPTIONAL REGULATOR SUTR"/>
    <property type="match status" value="1"/>
</dbReference>
<dbReference type="EMBL" id="SNRY01000991">
    <property type="protein sequence ID" value="KAA6334494.1"/>
    <property type="molecule type" value="Genomic_DNA"/>
</dbReference>
<evidence type="ECO:0000256" key="3">
    <source>
        <dbReference type="ARBA" id="ARBA00023163"/>
    </source>
</evidence>
<name>A0A5J4RLQ0_9ZZZZ</name>
<comment type="caution">
    <text evidence="6">The sequence shown here is derived from an EMBL/GenBank/DDBJ whole genome shotgun (WGS) entry which is preliminary data.</text>
</comment>
<evidence type="ECO:0000256" key="4">
    <source>
        <dbReference type="SAM" id="Coils"/>
    </source>
</evidence>
<keyword evidence="4" id="KW-0175">Coiled coil</keyword>
<dbReference type="GO" id="GO:0003700">
    <property type="term" value="F:DNA-binding transcription factor activity"/>
    <property type="evidence" value="ECO:0007669"/>
    <property type="project" value="TreeGrafter"/>
</dbReference>
<dbReference type="SUPFAM" id="SSF47413">
    <property type="entry name" value="lambda repressor-like DNA-binding domains"/>
    <property type="match status" value="1"/>
</dbReference>
<proteinExistence type="predicted"/>
<dbReference type="InterPro" id="IPR001387">
    <property type="entry name" value="Cro/C1-type_HTH"/>
</dbReference>
<dbReference type="InterPro" id="IPR050807">
    <property type="entry name" value="TransReg_Diox_bact_type"/>
</dbReference>
<dbReference type="AlphaFoldDB" id="A0A5J4RLQ0"/>
<keyword evidence="3" id="KW-0804">Transcription</keyword>
<reference evidence="6" key="1">
    <citation type="submission" date="2019-03" db="EMBL/GenBank/DDBJ databases">
        <title>Single cell metagenomics reveals metabolic interactions within the superorganism composed of flagellate Streblomastix strix and complex community of Bacteroidetes bacteria on its surface.</title>
        <authorList>
            <person name="Treitli S.C."/>
            <person name="Kolisko M."/>
            <person name="Husnik F."/>
            <person name="Keeling P."/>
            <person name="Hampl V."/>
        </authorList>
    </citation>
    <scope>NUCLEOTIDE SEQUENCE</scope>
    <source>
        <strain evidence="6">STM</strain>
    </source>
</reference>
<organism evidence="6">
    <name type="scientific">termite gut metagenome</name>
    <dbReference type="NCBI Taxonomy" id="433724"/>
    <lineage>
        <taxon>unclassified sequences</taxon>
        <taxon>metagenomes</taxon>
        <taxon>organismal metagenomes</taxon>
    </lineage>
</organism>